<name>A0AAE1NY75_9EUCA</name>
<sequence length="115" mass="12923">MTKTAVKLVNELMTTKSLTEPPPPAAVELERVREWCGQRVREWCGQRVREWCGQSEGEEWTESEGVVWTESEGVVWTESEGEEWTESEGVVNLFPLQSMVVEGVAPCGDPQGKLI</sequence>
<proteinExistence type="predicted"/>
<evidence type="ECO:0000313" key="1">
    <source>
        <dbReference type="EMBL" id="KAK4297235.1"/>
    </source>
</evidence>
<evidence type="ECO:0000313" key="2">
    <source>
        <dbReference type="Proteomes" id="UP001292094"/>
    </source>
</evidence>
<dbReference type="EMBL" id="JAWZYT010003686">
    <property type="protein sequence ID" value="KAK4297235.1"/>
    <property type="molecule type" value="Genomic_DNA"/>
</dbReference>
<organism evidence="1 2">
    <name type="scientific">Petrolisthes manimaculis</name>
    <dbReference type="NCBI Taxonomy" id="1843537"/>
    <lineage>
        <taxon>Eukaryota</taxon>
        <taxon>Metazoa</taxon>
        <taxon>Ecdysozoa</taxon>
        <taxon>Arthropoda</taxon>
        <taxon>Crustacea</taxon>
        <taxon>Multicrustacea</taxon>
        <taxon>Malacostraca</taxon>
        <taxon>Eumalacostraca</taxon>
        <taxon>Eucarida</taxon>
        <taxon>Decapoda</taxon>
        <taxon>Pleocyemata</taxon>
        <taxon>Anomura</taxon>
        <taxon>Galatheoidea</taxon>
        <taxon>Porcellanidae</taxon>
        <taxon>Petrolisthes</taxon>
    </lineage>
</organism>
<gene>
    <name evidence="1" type="ORF">Pmani_030330</name>
</gene>
<comment type="caution">
    <text evidence="1">The sequence shown here is derived from an EMBL/GenBank/DDBJ whole genome shotgun (WGS) entry which is preliminary data.</text>
</comment>
<protein>
    <submittedName>
        <fullName evidence="1">Uncharacterized protein</fullName>
    </submittedName>
</protein>
<accession>A0AAE1NY75</accession>
<reference evidence="1" key="1">
    <citation type="submission" date="2023-11" db="EMBL/GenBank/DDBJ databases">
        <title>Genome assemblies of two species of porcelain crab, Petrolisthes cinctipes and Petrolisthes manimaculis (Anomura: Porcellanidae).</title>
        <authorList>
            <person name="Angst P."/>
        </authorList>
    </citation>
    <scope>NUCLEOTIDE SEQUENCE</scope>
    <source>
        <strain evidence="1">PB745_02</strain>
        <tissue evidence="1">Gill</tissue>
    </source>
</reference>
<keyword evidence="2" id="KW-1185">Reference proteome</keyword>
<dbReference type="AlphaFoldDB" id="A0AAE1NY75"/>
<dbReference type="Proteomes" id="UP001292094">
    <property type="component" value="Unassembled WGS sequence"/>
</dbReference>